<keyword evidence="1" id="KW-0040">ANK repeat</keyword>
<dbReference type="GO" id="GO:0005524">
    <property type="term" value="F:ATP binding"/>
    <property type="evidence" value="ECO:0007669"/>
    <property type="project" value="InterPro"/>
</dbReference>
<dbReference type="EMBL" id="FWWU01000007">
    <property type="protein sequence ID" value="SMB84611.1"/>
    <property type="molecule type" value="Genomic_DNA"/>
</dbReference>
<name>A0A1W1UUX0_9DEIO</name>
<sequence length="937" mass="105632">MRFLTYRDLDASHVEKQLRKVQEAIERDDFKTPDVKKLAQGNYYRARLDAANRLLLTFVKRNTERGPETACLALEVIHQHAYDKSRFLRGATIDEAKLPVFDVAQATTGATPVRYLHPTRQEFHLLDKVISFDDTQDAVYRTPPPLILVGSAGSGKTALTLQKLREVPGQALYVTLSAYLAQSAAELYGAHGFENPAQEVSFLSFADFLGTIRLPRGREVAFENFRTWMARQPGLKFTDAHQLFEEFRGVLSSSPNGPLSRADYLALGIRQSIYGAGERPTVHELFSRYLKWLDEAGLYDASLVASRYLPVVQPTYDFVVVDEVQDLTAAQLALILRTLRVPGQFLLCGDSNQIVHPNFFSWAAVKTLLWKDPDLAERQAVNVLQANFRNASRVTRVANDLLKVKHARFGSVDRESNFLVQAVTGEPGSVTLLPDEPRVRKHLDEQTRDSTEYAVLVLRDEDRAAARKAFGTPLVFSVHEAKGLEYPGIILHNFISGSRQTYTDIAEGVTPADLQRDELIYARAKDKADKSLEIYKFYVNALYVAVTRAVERVILVESDARHPLLTLLGVELGDEAEQFRGQKASRGDWEREARKLELQGKKEQARDIRRRILQQKEVPWSVWTPAVLAKMQADAQAHPGDVKRARELTDYALLSLNERLLEELAGLKIKPAQSFLRNSEKDRRIQRQAVADKYRKPYEAGNLRTVLADTDRYGVDHRTLENLTPLMLAVEAGHTAMVTALLERGADVTQTDLHGRTPHMLALGRAMRDPHYAGNVLGSLWNGLRPTALDVRVGDRLVRLGHEGAEFYFLSVMLALLPYYTSKLVYPGLTPRDLYERRTGFFVNALQGNLEHFPLNVLSEARRKRSYFNQVLARAEVSSSYTPARRLWQRVKQGYYVLNPDMQVRLKLAPNSEGEWVSVGMLADPLGQGWLTGEGSG</sequence>
<dbReference type="GO" id="GO:0003677">
    <property type="term" value="F:DNA binding"/>
    <property type="evidence" value="ECO:0007669"/>
    <property type="project" value="InterPro"/>
</dbReference>
<keyword evidence="2" id="KW-0378">Hydrolase</keyword>
<evidence type="ECO:0000313" key="2">
    <source>
        <dbReference type="EMBL" id="SMB84611.1"/>
    </source>
</evidence>
<dbReference type="Pfam" id="PF00023">
    <property type="entry name" value="Ank"/>
    <property type="match status" value="1"/>
</dbReference>
<dbReference type="PROSITE" id="PS50297">
    <property type="entry name" value="ANK_REP_REGION"/>
    <property type="match status" value="1"/>
</dbReference>
<dbReference type="GO" id="GO:0005829">
    <property type="term" value="C:cytosol"/>
    <property type="evidence" value="ECO:0007669"/>
    <property type="project" value="TreeGrafter"/>
</dbReference>
<dbReference type="InterPro" id="IPR000212">
    <property type="entry name" value="DNA_helicase_UvrD/REP"/>
</dbReference>
<accession>A0A1W1UUX0</accession>
<gene>
    <name evidence="2" type="ORF">SAMN00790413_05214</name>
</gene>
<dbReference type="OrthoDB" id="9787585at2"/>
<dbReference type="SUPFAM" id="SSF48403">
    <property type="entry name" value="Ankyrin repeat"/>
    <property type="match status" value="1"/>
</dbReference>
<dbReference type="GO" id="GO:0000725">
    <property type="term" value="P:recombinational repair"/>
    <property type="evidence" value="ECO:0007669"/>
    <property type="project" value="TreeGrafter"/>
</dbReference>
<reference evidence="2 3" key="1">
    <citation type="submission" date="2017-04" db="EMBL/GenBank/DDBJ databases">
        <authorList>
            <person name="Afonso C.L."/>
            <person name="Miller P.J."/>
            <person name="Scott M.A."/>
            <person name="Spackman E."/>
            <person name="Goraichik I."/>
            <person name="Dimitrov K.M."/>
            <person name="Suarez D.L."/>
            <person name="Swayne D.E."/>
        </authorList>
    </citation>
    <scope>NUCLEOTIDE SEQUENCE [LARGE SCALE GENOMIC DNA]</scope>
    <source>
        <strain evidence="2 3">KR-140</strain>
    </source>
</reference>
<dbReference type="Pfam" id="PF13245">
    <property type="entry name" value="AAA_19"/>
    <property type="match status" value="1"/>
</dbReference>
<dbReference type="PANTHER" id="PTHR11070">
    <property type="entry name" value="UVRD / RECB / PCRA DNA HELICASE FAMILY MEMBER"/>
    <property type="match status" value="1"/>
</dbReference>
<dbReference type="PROSITE" id="PS50088">
    <property type="entry name" value="ANK_REPEAT"/>
    <property type="match status" value="1"/>
</dbReference>
<keyword evidence="2" id="KW-0067">ATP-binding</keyword>
<dbReference type="SUPFAM" id="SSF52540">
    <property type="entry name" value="P-loop containing nucleoside triphosphate hydrolases"/>
    <property type="match status" value="1"/>
</dbReference>
<organism evidence="2 3">
    <name type="scientific">Deinococcus hopiensis KR-140</name>
    <dbReference type="NCBI Taxonomy" id="695939"/>
    <lineage>
        <taxon>Bacteria</taxon>
        <taxon>Thermotogati</taxon>
        <taxon>Deinococcota</taxon>
        <taxon>Deinococci</taxon>
        <taxon>Deinococcales</taxon>
        <taxon>Deinococcaceae</taxon>
        <taxon>Deinococcus</taxon>
    </lineage>
</organism>
<dbReference type="InterPro" id="IPR027417">
    <property type="entry name" value="P-loop_NTPase"/>
</dbReference>
<dbReference type="RefSeq" id="WP_084046986.1">
    <property type="nucleotide sequence ID" value="NZ_FWWU01000007.1"/>
</dbReference>
<dbReference type="Gene3D" id="1.25.40.20">
    <property type="entry name" value="Ankyrin repeat-containing domain"/>
    <property type="match status" value="1"/>
</dbReference>
<dbReference type="InterPro" id="IPR002110">
    <property type="entry name" value="Ankyrin_rpt"/>
</dbReference>
<feature type="repeat" description="ANK" evidence="1">
    <location>
        <begin position="721"/>
        <end position="753"/>
    </location>
</feature>
<dbReference type="Gene3D" id="3.40.50.300">
    <property type="entry name" value="P-loop containing nucleotide triphosphate hydrolases"/>
    <property type="match status" value="2"/>
</dbReference>
<dbReference type="InterPro" id="IPR036770">
    <property type="entry name" value="Ankyrin_rpt-contain_sf"/>
</dbReference>
<dbReference type="PANTHER" id="PTHR11070:SF45">
    <property type="entry name" value="DNA 3'-5' HELICASE"/>
    <property type="match status" value="1"/>
</dbReference>
<keyword evidence="2" id="KW-0547">Nucleotide-binding</keyword>
<dbReference type="SMART" id="SM00248">
    <property type="entry name" value="ANK"/>
    <property type="match status" value="1"/>
</dbReference>
<proteinExistence type="predicted"/>
<dbReference type="STRING" id="695939.SAMN00790413_05214"/>
<dbReference type="GO" id="GO:0043138">
    <property type="term" value="F:3'-5' DNA helicase activity"/>
    <property type="evidence" value="ECO:0007669"/>
    <property type="project" value="TreeGrafter"/>
</dbReference>
<evidence type="ECO:0000256" key="1">
    <source>
        <dbReference type="PROSITE-ProRule" id="PRU00023"/>
    </source>
</evidence>
<dbReference type="AlphaFoldDB" id="A0A1W1UUX0"/>
<evidence type="ECO:0000313" key="3">
    <source>
        <dbReference type="Proteomes" id="UP000192582"/>
    </source>
</evidence>
<dbReference type="Proteomes" id="UP000192582">
    <property type="component" value="Unassembled WGS sequence"/>
</dbReference>
<keyword evidence="2" id="KW-0347">Helicase</keyword>
<protein>
    <submittedName>
        <fullName evidence="2">Superfamily I DNA and RNA helicases</fullName>
    </submittedName>
</protein>
<keyword evidence="3" id="KW-1185">Reference proteome</keyword>